<dbReference type="Proteomes" id="UP000177912">
    <property type="component" value="Unassembled WGS sequence"/>
</dbReference>
<sequence>MNLSLNFFYHRTCAFGQVQGIFRGLAEGVVKLRRGQPQENNAEIGQTLAAMPPQGRIRLRRTGRGG</sequence>
<dbReference type="STRING" id="1817822.A2826_00425"/>
<comment type="caution">
    <text evidence="1">The sequence shown here is derived from an EMBL/GenBank/DDBJ whole genome shotgun (WGS) entry which is preliminary data.</text>
</comment>
<accession>A0A1F5NSW9</accession>
<protein>
    <submittedName>
        <fullName evidence="1">Uncharacterized protein</fullName>
    </submittedName>
</protein>
<evidence type="ECO:0000313" key="2">
    <source>
        <dbReference type="Proteomes" id="UP000177912"/>
    </source>
</evidence>
<proteinExistence type="predicted"/>
<dbReference type="EMBL" id="MFEI01000021">
    <property type="protein sequence ID" value="OGE80664.1"/>
    <property type="molecule type" value="Genomic_DNA"/>
</dbReference>
<evidence type="ECO:0000313" key="1">
    <source>
        <dbReference type="EMBL" id="OGE80664.1"/>
    </source>
</evidence>
<reference evidence="1 2" key="1">
    <citation type="journal article" date="2016" name="Nat. Commun.">
        <title>Thousands of microbial genomes shed light on interconnected biogeochemical processes in an aquifer system.</title>
        <authorList>
            <person name="Anantharaman K."/>
            <person name="Brown C.T."/>
            <person name="Hug L.A."/>
            <person name="Sharon I."/>
            <person name="Castelle C.J."/>
            <person name="Probst A.J."/>
            <person name="Thomas B.C."/>
            <person name="Singh A."/>
            <person name="Wilkins M.J."/>
            <person name="Karaoz U."/>
            <person name="Brodie E.L."/>
            <person name="Williams K.H."/>
            <person name="Hubbard S.S."/>
            <person name="Banfield J.F."/>
        </authorList>
    </citation>
    <scope>NUCLEOTIDE SEQUENCE [LARGE SCALE GENOMIC DNA]</scope>
</reference>
<organism evidence="1 2">
    <name type="scientific">Candidatus Doudnabacteria bacterium RIFCSPHIGHO2_01_FULL_43_23</name>
    <dbReference type="NCBI Taxonomy" id="1817822"/>
    <lineage>
        <taxon>Bacteria</taxon>
        <taxon>Candidatus Doudnaibacteriota</taxon>
    </lineage>
</organism>
<dbReference type="AlphaFoldDB" id="A0A1F5NSW9"/>
<name>A0A1F5NSW9_9BACT</name>
<gene>
    <name evidence="1" type="ORF">A2826_00425</name>
</gene>